<keyword evidence="4" id="KW-1185">Reference proteome</keyword>
<feature type="transmembrane region" description="Helical" evidence="2">
    <location>
        <begin position="167"/>
        <end position="192"/>
    </location>
</feature>
<feature type="region of interest" description="Disordered" evidence="1">
    <location>
        <begin position="540"/>
        <end position="778"/>
    </location>
</feature>
<feature type="transmembrane region" description="Helical" evidence="2">
    <location>
        <begin position="96"/>
        <end position="115"/>
    </location>
</feature>
<evidence type="ECO:0000313" key="3">
    <source>
        <dbReference type="EMBL" id="KAJ3259606.1"/>
    </source>
</evidence>
<feature type="transmembrane region" description="Helical" evidence="2">
    <location>
        <begin position="234"/>
        <end position="254"/>
    </location>
</feature>
<accession>A0AAD5UJG9</accession>
<feature type="compositionally biased region" description="Basic and acidic residues" evidence="1">
    <location>
        <begin position="420"/>
        <end position="435"/>
    </location>
</feature>
<sequence length="778" mass="86062">MTLYIAATRQCINSNIICEPEGSLYVYEEGTECQSPPSIYSLYDQDQLLDIRNLGNVTAIMYTSVLASEQFGWIAFTPSKELVLGSFSDGTEITGIGFFVAAGLVMFYVVANNLFPSESTNHKKKQTKDSEKKKDAVDGNEIEKKENKDQKEVDKSRKEKIQVFQKLSFYSIMLWLVYISLECAFVFAQNLFVDPNALQLARRVFLNFALLSSTIEPVFLLQKYETTTKLKQQIIISVIFLSNIAFGGSYYFMLQSNPSTSLDALTRWSKAFQLWAITFFSVHLVIPAWVAFNFVAPIKTMTFTDRMHSIRQSSHSLISFTYINLSVLVIYVILQIVFLGTPALGNDKAVMATFGINFFFYILQYTITHESADALATLKIKLKKKKAVRRESELNSSKKSLSSRNDFAIARRPSIASQIQKDDQEKRTKDGKESKSATSSSSSQKDASTDSESQENKLQESPRKQRKSLANPEGLKIITRKNSLRSQGVRTPSVIPSPTVGNIKLGSDTSGATKETRQIDQKNLLVSTETSRRRGASLIGADNPMLATPTKKTFDSLEIPTPTSRRRSHQEAPSLEIPNGIGRKIDEPQREDKTSSLQSPARIKSPEYPLSPSSNAKITDSSTAASPPGRRKKSDFKSVDKTQIASDYKRHASSLRQEVINEGTEAPTTLLQGNAIFVSDRSISNGGKPDSTISPDSSEKKLSSFDSNNTQLETGASPNPVAGVGNICESLVFSPQTNSSDRGESSITTSPIPNIVFEESATNSQDGTNSQLLNNPKE</sequence>
<feature type="transmembrane region" description="Helical" evidence="2">
    <location>
        <begin position="204"/>
        <end position="222"/>
    </location>
</feature>
<feature type="compositionally biased region" description="Polar residues" evidence="1">
    <location>
        <begin position="704"/>
        <end position="717"/>
    </location>
</feature>
<feature type="compositionally biased region" description="Basic and acidic residues" evidence="1">
    <location>
        <begin position="583"/>
        <end position="594"/>
    </location>
</feature>
<keyword evidence="2" id="KW-1133">Transmembrane helix</keyword>
<comment type="caution">
    <text evidence="3">The sequence shown here is derived from an EMBL/GenBank/DDBJ whole genome shotgun (WGS) entry which is preliminary data.</text>
</comment>
<reference evidence="3" key="1">
    <citation type="submission" date="2020-05" db="EMBL/GenBank/DDBJ databases">
        <title>Phylogenomic resolution of chytrid fungi.</title>
        <authorList>
            <person name="Stajich J.E."/>
            <person name="Amses K."/>
            <person name="Simmons R."/>
            <person name="Seto K."/>
            <person name="Myers J."/>
            <person name="Bonds A."/>
            <person name="Quandt C.A."/>
            <person name="Barry K."/>
            <person name="Liu P."/>
            <person name="Grigoriev I."/>
            <person name="Longcore J.E."/>
            <person name="James T.Y."/>
        </authorList>
    </citation>
    <scope>NUCLEOTIDE SEQUENCE</scope>
    <source>
        <strain evidence="3">PLAUS21</strain>
    </source>
</reference>
<keyword evidence="2" id="KW-0472">Membrane</keyword>
<feature type="compositionally biased region" description="Polar residues" evidence="1">
    <location>
        <begin position="484"/>
        <end position="500"/>
    </location>
</feature>
<feature type="transmembrane region" description="Helical" evidence="2">
    <location>
        <begin position="317"/>
        <end position="338"/>
    </location>
</feature>
<organism evidence="3 4">
    <name type="scientific">Boothiomyces macroporosus</name>
    <dbReference type="NCBI Taxonomy" id="261099"/>
    <lineage>
        <taxon>Eukaryota</taxon>
        <taxon>Fungi</taxon>
        <taxon>Fungi incertae sedis</taxon>
        <taxon>Chytridiomycota</taxon>
        <taxon>Chytridiomycota incertae sedis</taxon>
        <taxon>Chytridiomycetes</taxon>
        <taxon>Rhizophydiales</taxon>
        <taxon>Terramycetaceae</taxon>
        <taxon>Boothiomyces</taxon>
    </lineage>
</organism>
<proteinExistence type="predicted"/>
<dbReference type="Proteomes" id="UP001210925">
    <property type="component" value="Unassembled WGS sequence"/>
</dbReference>
<evidence type="ECO:0000313" key="4">
    <source>
        <dbReference type="Proteomes" id="UP001210925"/>
    </source>
</evidence>
<feature type="compositionally biased region" description="Basic and acidic residues" evidence="1">
    <location>
        <begin position="127"/>
        <end position="151"/>
    </location>
</feature>
<feature type="region of interest" description="Disordered" evidence="1">
    <location>
        <begin position="418"/>
        <end position="518"/>
    </location>
</feature>
<protein>
    <submittedName>
        <fullName evidence="3">Uncharacterized protein</fullName>
    </submittedName>
</protein>
<name>A0AAD5UJG9_9FUNG</name>
<evidence type="ECO:0000256" key="1">
    <source>
        <dbReference type="SAM" id="MobiDB-lite"/>
    </source>
</evidence>
<feature type="region of interest" description="Disordered" evidence="1">
    <location>
        <begin position="120"/>
        <end position="151"/>
    </location>
</feature>
<feature type="compositionally biased region" description="Polar residues" evidence="1">
    <location>
        <begin position="611"/>
        <end position="625"/>
    </location>
</feature>
<dbReference type="EMBL" id="JADGKB010000017">
    <property type="protein sequence ID" value="KAJ3259606.1"/>
    <property type="molecule type" value="Genomic_DNA"/>
</dbReference>
<feature type="transmembrane region" description="Helical" evidence="2">
    <location>
        <begin position="274"/>
        <end position="296"/>
    </location>
</feature>
<feature type="compositionally biased region" description="Polar residues" evidence="1">
    <location>
        <begin position="760"/>
        <end position="778"/>
    </location>
</feature>
<feature type="compositionally biased region" description="Polar residues" evidence="1">
    <location>
        <begin position="681"/>
        <end position="696"/>
    </location>
</feature>
<feature type="compositionally biased region" description="Polar residues" evidence="1">
    <location>
        <begin position="733"/>
        <end position="752"/>
    </location>
</feature>
<evidence type="ECO:0000256" key="2">
    <source>
        <dbReference type="SAM" id="Phobius"/>
    </source>
</evidence>
<keyword evidence="2" id="KW-0812">Transmembrane</keyword>
<feature type="compositionally biased region" description="Low complexity" evidence="1">
    <location>
        <begin position="436"/>
        <end position="446"/>
    </location>
</feature>
<feature type="transmembrane region" description="Helical" evidence="2">
    <location>
        <begin position="54"/>
        <end position="76"/>
    </location>
</feature>
<feature type="compositionally biased region" description="Basic and acidic residues" evidence="1">
    <location>
        <begin position="454"/>
        <end position="463"/>
    </location>
</feature>
<gene>
    <name evidence="3" type="ORF">HK103_002160</name>
</gene>
<dbReference type="AlphaFoldDB" id="A0AAD5UJG9"/>